<sequence>MAIEAVCQPEDLDLTKLPPFHLQNFKISKALVLSEEGSDLGVEIHTNLHPVLSLSIPDSGKRWQFSVTSILCGETTTHADGQIIMQHSFQPMQGKLSTRFMEFEQHSVRSWYDRMSQVGLEFTGPFKSLFEISHPKERDSRHTRAMTHPYPGLNGDSSYLLHPATIDGILLTALIATADGALKDFRIRIPVHSESISIQIPHSYCSDEPLIIHGVAEPIGIDSMRGAVEVSSQRDGILMVVQNCRLVTPFHGKQQEMSERHPMLRVSWKPDITRIEQEYSNVFPAYLDQSSLEQIPTHNTNLQELLAALELMAHKHPALRVSETGNENDEISGKFLDCLHFNTAFKRCKTYARSTIVDDIAVTSRHIKLPVLEQYKFGKSTSTKQGSFDLLIVCTSKILVNLHLEKIREVLSAGGGILGHFSSSQISELTCQGFVVTSLTGQDAKPLCIARKNVLSASGTGKSKSKSSNFVIVERNTQHPLNTLLVANLSQKLGQRIERIHFDDLARDRLVPGSTVVATVELERPFFSTMTNEELASVKVITDSAKHVIWITGGGQLAGIHPDFAVVSGLSRAIMLEQPALKFATFDVDDSQTGLDRTISNCMYVVDQILSENTLDFEFVQSQGTLHISRFTPEKALNSAFRQKQGFETIQLPLEDALPCQLAFEKPGEVDTAYFKRVETDEQELRVGDVEVSVRSIDLNLEAMDVLGGKIDTESGKMMLQITGTVTKVGASVTDINPGDRVV</sequence>
<dbReference type="PANTHER" id="PTHR45681:SF6">
    <property type="entry name" value="POLYKETIDE SYNTHASE 37"/>
    <property type="match status" value="1"/>
</dbReference>
<name>A0AA39V024_9LECA</name>
<feature type="region of interest" description="N-terminal hotdog fold" evidence="2">
    <location>
        <begin position="1"/>
        <end position="90"/>
    </location>
</feature>
<dbReference type="InterPro" id="IPR011032">
    <property type="entry name" value="GroES-like_sf"/>
</dbReference>
<dbReference type="PROSITE" id="PS52019">
    <property type="entry name" value="PKS_MFAS_DH"/>
    <property type="match status" value="1"/>
</dbReference>
<dbReference type="SUPFAM" id="SSF50129">
    <property type="entry name" value="GroES-like"/>
    <property type="match status" value="1"/>
</dbReference>
<gene>
    <name evidence="4" type="ORF">JMJ35_006849</name>
</gene>
<evidence type="ECO:0000313" key="5">
    <source>
        <dbReference type="Proteomes" id="UP001166286"/>
    </source>
</evidence>
<evidence type="ECO:0000313" key="4">
    <source>
        <dbReference type="EMBL" id="KAK0510417.1"/>
    </source>
</evidence>
<evidence type="ECO:0000259" key="3">
    <source>
        <dbReference type="PROSITE" id="PS52019"/>
    </source>
</evidence>
<dbReference type="PANTHER" id="PTHR45681">
    <property type="entry name" value="POLYKETIDE SYNTHASE 44-RELATED"/>
    <property type="match status" value="1"/>
</dbReference>
<organism evidence="4 5">
    <name type="scientific">Cladonia borealis</name>
    <dbReference type="NCBI Taxonomy" id="184061"/>
    <lineage>
        <taxon>Eukaryota</taxon>
        <taxon>Fungi</taxon>
        <taxon>Dikarya</taxon>
        <taxon>Ascomycota</taxon>
        <taxon>Pezizomycotina</taxon>
        <taxon>Lecanoromycetes</taxon>
        <taxon>OSLEUM clade</taxon>
        <taxon>Lecanoromycetidae</taxon>
        <taxon>Lecanorales</taxon>
        <taxon>Lecanorineae</taxon>
        <taxon>Cladoniaceae</taxon>
        <taxon>Cladonia</taxon>
    </lineage>
</organism>
<evidence type="ECO:0000256" key="2">
    <source>
        <dbReference type="PROSITE-ProRule" id="PRU01363"/>
    </source>
</evidence>
<dbReference type="InterPro" id="IPR049551">
    <property type="entry name" value="PKS_DH_C"/>
</dbReference>
<dbReference type="InterPro" id="IPR042104">
    <property type="entry name" value="PKS_dehydratase_sf"/>
</dbReference>
<dbReference type="Gene3D" id="3.90.180.10">
    <property type="entry name" value="Medium-chain alcohol dehydrogenases, catalytic domain"/>
    <property type="match status" value="1"/>
</dbReference>
<keyword evidence="5" id="KW-1185">Reference proteome</keyword>
<dbReference type="Pfam" id="PF14765">
    <property type="entry name" value="PS-DH"/>
    <property type="match status" value="1"/>
</dbReference>
<dbReference type="Gene3D" id="3.10.129.110">
    <property type="entry name" value="Polyketide synthase dehydratase"/>
    <property type="match status" value="1"/>
</dbReference>
<proteinExistence type="predicted"/>
<dbReference type="InterPro" id="IPR050444">
    <property type="entry name" value="Polyketide_Synthase"/>
</dbReference>
<dbReference type="AlphaFoldDB" id="A0AA39V024"/>
<dbReference type="GO" id="GO:0016740">
    <property type="term" value="F:transferase activity"/>
    <property type="evidence" value="ECO:0007669"/>
    <property type="project" value="UniProtKB-KW"/>
</dbReference>
<reference evidence="4" key="1">
    <citation type="submission" date="2023-03" db="EMBL/GenBank/DDBJ databases">
        <title>Complete genome of Cladonia borealis.</title>
        <authorList>
            <person name="Park H."/>
        </authorList>
    </citation>
    <scope>NUCLEOTIDE SEQUENCE</scope>
    <source>
        <strain evidence="4">ANT050790</strain>
    </source>
</reference>
<dbReference type="InterPro" id="IPR056501">
    <property type="entry name" value="NAD-bd_HRPKS_sdrA"/>
</dbReference>
<dbReference type="InterPro" id="IPR049900">
    <property type="entry name" value="PKS_mFAS_DH"/>
</dbReference>
<feature type="region of interest" description="C-terminal hotdog fold" evidence="2">
    <location>
        <begin position="103"/>
        <end position="256"/>
    </location>
</feature>
<dbReference type="Proteomes" id="UP001166286">
    <property type="component" value="Unassembled WGS sequence"/>
</dbReference>
<protein>
    <recommendedName>
        <fullName evidence="3">PKS/mFAS DH domain-containing protein</fullName>
    </recommendedName>
</protein>
<keyword evidence="1" id="KW-0808">Transferase</keyword>
<comment type="caution">
    <text evidence="4">The sequence shown here is derived from an EMBL/GenBank/DDBJ whole genome shotgun (WGS) entry which is preliminary data.</text>
</comment>
<feature type="domain" description="PKS/mFAS DH" evidence="3">
    <location>
        <begin position="1"/>
        <end position="256"/>
    </location>
</feature>
<comment type="caution">
    <text evidence="2">Lacks conserved residue(s) required for the propagation of feature annotation.</text>
</comment>
<dbReference type="Pfam" id="PF23114">
    <property type="entry name" value="NAD-bd_HRPKS_sdrA"/>
    <property type="match status" value="1"/>
</dbReference>
<evidence type="ECO:0000256" key="1">
    <source>
        <dbReference type="ARBA" id="ARBA00022679"/>
    </source>
</evidence>
<accession>A0AA39V024</accession>
<dbReference type="EMBL" id="JAFEKC020000015">
    <property type="protein sequence ID" value="KAK0510417.1"/>
    <property type="molecule type" value="Genomic_DNA"/>
</dbReference>